<dbReference type="Proteomes" id="UP000480350">
    <property type="component" value="Unassembled WGS sequence"/>
</dbReference>
<evidence type="ECO:0000313" key="6">
    <source>
        <dbReference type="Proteomes" id="UP000480350"/>
    </source>
</evidence>
<dbReference type="InterPro" id="IPR050204">
    <property type="entry name" value="AraC_XylS_family_regulators"/>
</dbReference>
<feature type="domain" description="HTH araC/xylS-type" evidence="4">
    <location>
        <begin position="218"/>
        <end position="316"/>
    </location>
</feature>
<reference evidence="5 6" key="1">
    <citation type="submission" date="2019-12" db="EMBL/GenBank/DDBJ databases">
        <authorList>
            <person name="Lee S.D."/>
        </authorList>
    </citation>
    <scope>NUCLEOTIDE SEQUENCE [LARGE SCALE GENOMIC DNA]</scope>
    <source>
        <strain evidence="5 6">GH1-50</strain>
    </source>
</reference>
<dbReference type="InterPro" id="IPR011051">
    <property type="entry name" value="RmlC_Cupin_sf"/>
</dbReference>
<reference evidence="5 6" key="2">
    <citation type="submission" date="2020-03" db="EMBL/GenBank/DDBJ databases">
        <title>Kangsaoukella pontilimi gen. nov., sp. nov., a new member of the family Rhodobacteraceae isolated from a tidal mudflat.</title>
        <authorList>
            <person name="Kim I.S."/>
        </authorList>
    </citation>
    <scope>NUCLEOTIDE SEQUENCE [LARGE SCALE GENOMIC DNA]</scope>
    <source>
        <strain evidence="5 6">GH1-50</strain>
    </source>
</reference>
<dbReference type="PROSITE" id="PS01124">
    <property type="entry name" value="HTH_ARAC_FAMILY_2"/>
    <property type="match status" value="1"/>
</dbReference>
<dbReference type="SUPFAM" id="SSF46689">
    <property type="entry name" value="Homeodomain-like"/>
    <property type="match status" value="2"/>
</dbReference>
<keyword evidence="2" id="KW-0238">DNA-binding</keyword>
<gene>
    <name evidence="5" type="ORF">GQ651_17060</name>
</gene>
<evidence type="ECO:0000256" key="1">
    <source>
        <dbReference type="ARBA" id="ARBA00023015"/>
    </source>
</evidence>
<dbReference type="SMART" id="SM00342">
    <property type="entry name" value="HTH_ARAC"/>
    <property type="match status" value="1"/>
</dbReference>
<keyword evidence="1" id="KW-0805">Transcription regulation</keyword>
<dbReference type="InterPro" id="IPR032783">
    <property type="entry name" value="AraC_lig"/>
</dbReference>
<keyword evidence="3" id="KW-0804">Transcription</keyword>
<dbReference type="GO" id="GO:0003700">
    <property type="term" value="F:DNA-binding transcription factor activity"/>
    <property type="evidence" value="ECO:0007669"/>
    <property type="project" value="InterPro"/>
</dbReference>
<protein>
    <submittedName>
        <fullName evidence="5">Helix-turn-helix domain-containing protein</fullName>
    </submittedName>
</protein>
<sequence>MTYPSPPLADGADPLGASLHLLRLEGTLYNRGELTAPWSVSVPRLDGQLAFLAVTHGRCFLGVDGEAPIPMAPGDLAIMPHGTPHTVCSDPDFPAIPLIDIPVEKVSERLEVLRHGGSGEMTRTMYGCVRFDHVAAHNLVSHLPRVIHIDSWDNDAGSWLQSTLRLVAREAAQLRPGGETVITRLSDILVIQALRFWLENSPDAQRGWLAALRDPQIGRAMAMIHAEPGADWSMNRLARAVGMSRSAFAASFTAQVGVAPMTYVRHWRLSIARDRLLNTKDAQASIAHDLGYQSEAAFCRAFRRHYSIAPGSMRKWSANDVRD</sequence>
<dbReference type="EMBL" id="WUPT01000003">
    <property type="protein sequence ID" value="MXQ09558.1"/>
    <property type="molecule type" value="Genomic_DNA"/>
</dbReference>
<keyword evidence="6" id="KW-1185">Reference proteome</keyword>
<dbReference type="PANTHER" id="PTHR46796:SF7">
    <property type="entry name" value="ARAC FAMILY TRANSCRIPTIONAL REGULATOR"/>
    <property type="match status" value="1"/>
</dbReference>
<proteinExistence type="predicted"/>
<dbReference type="AlphaFoldDB" id="A0A7C9N2U7"/>
<dbReference type="SUPFAM" id="SSF51182">
    <property type="entry name" value="RmlC-like cupins"/>
    <property type="match status" value="1"/>
</dbReference>
<evidence type="ECO:0000313" key="5">
    <source>
        <dbReference type="EMBL" id="MXQ09558.1"/>
    </source>
</evidence>
<comment type="caution">
    <text evidence="5">The sequence shown here is derived from an EMBL/GenBank/DDBJ whole genome shotgun (WGS) entry which is preliminary data.</text>
</comment>
<organism evidence="5 6">
    <name type="scientific">Kangsaoukella pontilimi</name>
    <dbReference type="NCBI Taxonomy" id="2691042"/>
    <lineage>
        <taxon>Bacteria</taxon>
        <taxon>Pseudomonadati</taxon>
        <taxon>Pseudomonadota</taxon>
        <taxon>Alphaproteobacteria</taxon>
        <taxon>Rhodobacterales</taxon>
        <taxon>Paracoccaceae</taxon>
        <taxon>Kangsaoukella</taxon>
    </lineage>
</organism>
<dbReference type="GO" id="GO:0043565">
    <property type="term" value="F:sequence-specific DNA binding"/>
    <property type="evidence" value="ECO:0007669"/>
    <property type="project" value="InterPro"/>
</dbReference>
<evidence type="ECO:0000256" key="3">
    <source>
        <dbReference type="ARBA" id="ARBA00023163"/>
    </source>
</evidence>
<dbReference type="Pfam" id="PF12852">
    <property type="entry name" value="Cupin_6"/>
    <property type="match status" value="1"/>
</dbReference>
<evidence type="ECO:0000259" key="4">
    <source>
        <dbReference type="PROSITE" id="PS01124"/>
    </source>
</evidence>
<dbReference type="PANTHER" id="PTHR46796">
    <property type="entry name" value="HTH-TYPE TRANSCRIPTIONAL ACTIVATOR RHAS-RELATED"/>
    <property type="match status" value="1"/>
</dbReference>
<dbReference type="Pfam" id="PF12833">
    <property type="entry name" value="HTH_18"/>
    <property type="match status" value="1"/>
</dbReference>
<evidence type="ECO:0000256" key="2">
    <source>
        <dbReference type="ARBA" id="ARBA00023125"/>
    </source>
</evidence>
<accession>A0A7C9N2U7</accession>
<dbReference type="InterPro" id="IPR018060">
    <property type="entry name" value="HTH_AraC"/>
</dbReference>
<dbReference type="InterPro" id="IPR009057">
    <property type="entry name" value="Homeodomain-like_sf"/>
</dbReference>
<name>A0A7C9N2U7_9RHOB</name>
<dbReference type="Gene3D" id="1.10.10.60">
    <property type="entry name" value="Homeodomain-like"/>
    <property type="match status" value="2"/>
</dbReference>
<dbReference type="RefSeq" id="WP_160765468.1">
    <property type="nucleotide sequence ID" value="NZ_WUPT01000003.1"/>
</dbReference>